<accession>A0ABR9SAY6</accession>
<feature type="domain" description="Response regulatory" evidence="8">
    <location>
        <begin position="4"/>
        <end position="120"/>
    </location>
</feature>
<feature type="domain" description="HTH luxR-type" evidence="7">
    <location>
        <begin position="159"/>
        <end position="224"/>
    </location>
</feature>
<dbReference type="RefSeq" id="WP_193779069.1">
    <property type="nucleotide sequence ID" value="NZ_JADDOJ010000006.1"/>
</dbReference>
<feature type="region of interest" description="Disordered" evidence="6">
    <location>
        <begin position="145"/>
        <end position="165"/>
    </location>
</feature>
<keyword evidence="2" id="KW-0805">Transcription regulation</keyword>
<evidence type="ECO:0000313" key="9">
    <source>
        <dbReference type="EMBL" id="MBE7939522.1"/>
    </source>
</evidence>
<dbReference type="PROSITE" id="PS50043">
    <property type="entry name" value="HTH_LUXR_2"/>
    <property type="match status" value="1"/>
</dbReference>
<keyword evidence="3" id="KW-0238">DNA-binding</keyword>
<dbReference type="PANTHER" id="PTHR43214">
    <property type="entry name" value="TWO-COMPONENT RESPONSE REGULATOR"/>
    <property type="match status" value="1"/>
</dbReference>
<dbReference type="SMART" id="SM00421">
    <property type="entry name" value="HTH_LUXR"/>
    <property type="match status" value="1"/>
</dbReference>
<feature type="modified residue" description="4-aspartylphosphate" evidence="5">
    <location>
        <position position="55"/>
    </location>
</feature>
<dbReference type="InterPro" id="IPR016032">
    <property type="entry name" value="Sig_transdc_resp-reg_C-effctor"/>
</dbReference>
<keyword evidence="4" id="KW-0804">Transcription</keyword>
<comment type="caution">
    <text evidence="9">The sequence shown here is derived from an EMBL/GenBank/DDBJ whole genome shotgun (WGS) entry which is preliminary data.</text>
</comment>
<evidence type="ECO:0000256" key="5">
    <source>
        <dbReference type="PROSITE-ProRule" id="PRU00169"/>
    </source>
</evidence>
<dbReference type="PROSITE" id="PS50110">
    <property type="entry name" value="RESPONSE_REGULATORY"/>
    <property type="match status" value="1"/>
</dbReference>
<proteinExistence type="predicted"/>
<protein>
    <submittedName>
        <fullName evidence="9">Response regulator transcription factor</fullName>
    </submittedName>
</protein>
<dbReference type="PRINTS" id="PR00038">
    <property type="entry name" value="HTHLUXR"/>
</dbReference>
<dbReference type="InterPro" id="IPR000792">
    <property type="entry name" value="Tscrpt_reg_LuxR_C"/>
</dbReference>
<dbReference type="Gene3D" id="3.40.50.2300">
    <property type="match status" value="1"/>
</dbReference>
<dbReference type="SUPFAM" id="SSF52172">
    <property type="entry name" value="CheY-like"/>
    <property type="match status" value="1"/>
</dbReference>
<dbReference type="SMART" id="SM00448">
    <property type="entry name" value="REC"/>
    <property type="match status" value="1"/>
</dbReference>
<reference evidence="9 10" key="1">
    <citation type="submission" date="2020-10" db="EMBL/GenBank/DDBJ databases">
        <title>Draft genome of Ramlibacter aquaticus LMG 30558.</title>
        <authorList>
            <person name="Props R."/>
        </authorList>
    </citation>
    <scope>NUCLEOTIDE SEQUENCE [LARGE SCALE GENOMIC DNA]</scope>
    <source>
        <strain evidence="9 10">LMG 30558</strain>
    </source>
</reference>
<dbReference type="Pfam" id="PF00072">
    <property type="entry name" value="Response_reg"/>
    <property type="match status" value="1"/>
</dbReference>
<dbReference type="CDD" id="cd17535">
    <property type="entry name" value="REC_NarL-like"/>
    <property type="match status" value="1"/>
</dbReference>
<evidence type="ECO:0000256" key="2">
    <source>
        <dbReference type="ARBA" id="ARBA00023015"/>
    </source>
</evidence>
<dbReference type="InterPro" id="IPR011006">
    <property type="entry name" value="CheY-like_superfamily"/>
</dbReference>
<dbReference type="CDD" id="cd06170">
    <property type="entry name" value="LuxR_C_like"/>
    <property type="match status" value="1"/>
</dbReference>
<dbReference type="SUPFAM" id="SSF46894">
    <property type="entry name" value="C-terminal effector domain of the bipartite response regulators"/>
    <property type="match status" value="1"/>
</dbReference>
<evidence type="ECO:0000256" key="4">
    <source>
        <dbReference type="ARBA" id="ARBA00023163"/>
    </source>
</evidence>
<dbReference type="InterPro" id="IPR039420">
    <property type="entry name" value="WalR-like"/>
</dbReference>
<dbReference type="EMBL" id="JADDOJ010000006">
    <property type="protein sequence ID" value="MBE7939522.1"/>
    <property type="molecule type" value="Genomic_DNA"/>
</dbReference>
<dbReference type="Proteomes" id="UP000715965">
    <property type="component" value="Unassembled WGS sequence"/>
</dbReference>
<evidence type="ECO:0000256" key="6">
    <source>
        <dbReference type="SAM" id="MobiDB-lite"/>
    </source>
</evidence>
<organism evidence="9 10">
    <name type="scientific">Ramlibacter aquaticus</name>
    <dbReference type="NCBI Taxonomy" id="2780094"/>
    <lineage>
        <taxon>Bacteria</taxon>
        <taxon>Pseudomonadati</taxon>
        <taxon>Pseudomonadota</taxon>
        <taxon>Betaproteobacteria</taxon>
        <taxon>Burkholderiales</taxon>
        <taxon>Comamonadaceae</taxon>
        <taxon>Ramlibacter</taxon>
    </lineage>
</organism>
<evidence type="ECO:0000256" key="3">
    <source>
        <dbReference type="ARBA" id="ARBA00023125"/>
    </source>
</evidence>
<evidence type="ECO:0000313" key="10">
    <source>
        <dbReference type="Proteomes" id="UP000715965"/>
    </source>
</evidence>
<name>A0ABR9SAY6_9BURK</name>
<evidence type="ECO:0000259" key="8">
    <source>
        <dbReference type="PROSITE" id="PS50110"/>
    </source>
</evidence>
<dbReference type="Pfam" id="PF00196">
    <property type="entry name" value="GerE"/>
    <property type="match status" value="1"/>
</dbReference>
<dbReference type="PANTHER" id="PTHR43214:SF41">
    <property type="entry name" value="NITRATE_NITRITE RESPONSE REGULATOR PROTEIN NARP"/>
    <property type="match status" value="1"/>
</dbReference>
<sequence>MTVSVLVVEDEPAFLQRFSQAVLGEPQLRLVGAVSSVAAGKALIAAERPDVVLTDLGLPDGSGIEIIRHAMACRPDCDVLVVTMFGDDAHVTDSIAAGATGYLMKDALPASVAAAVLDVRAGGAPISPGIARRVLQRFRDNALQTGAGTPAATGSPAAAAPADSPLTERETEILRLVAKGLNFADVGGVLGISAHTVVTHVKRIYRKLAVHSRGEAVYEAQVLGLL</sequence>
<gene>
    <name evidence="9" type="ORF">IM725_02910</name>
</gene>
<feature type="compositionally biased region" description="Low complexity" evidence="6">
    <location>
        <begin position="145"/>
        <end position="162"/>
    </location>
</feature>
<dbReference type="InterPro" id="IPR001789">
    <property type="entry name" value="Sig_transdc_resp-reg_receiver"/>
</dbReference>
<keyword evidence="10" id="KW-1185">Reference proteome</keyword>
<dbReference type="InterPro" id="IPR058245">
    <property type="entry name" value="NreC/VraR/RcsB-like_REC"/>
</dbReference>
<keyword evidence="1 5" id="KW-0597">Phosphoprotein</keyword>
<evidence type="ECO:0000256" key="1">
    <source>
        <dbReference type="ARBA" id="ARBA00022553"/>
    </source>
</evidence>
<evidence type="ECO:0000259" key="7">
    <source>
        <dbReference type="PROSITE" id="PS50043"/>
    </source>
</evidence>